<evidence type="ECO:0000259" key="1">
    <source>
        <dbReference type="Pfam" id="PF07944"/>
    </source>
</evidence>
<dbReference type="InterPro" id="IPR008928">
    <property type="entry name" value="6-hairpin_glycosidase_sf"/>
</dbReference>
<organism evidence="5 6">
    <name type="scientific">Spirosoma oryzae</name>
    <dbReference type="NCBI Taxonomy" id="1469603"/>
    <lineage>
        <taxon>Bacteria</taxon>
        <taxon>Pseudomonadati</taxon>
        <taxon>Bacteroidota</taxon>
        <taxon>Cytophagia</taxon>
        <taxon>Cytophagales</taxon>
        <taxon>Cytophagaceae</taxon>
        <taxon>Spirosoma</taxon>
    </lineage>
</organism>
<dbReference type="Pfam" id="PF20736">
    <property type="entry name" value="Glyco_hydro127M"/>
    <property type="match status" value="1"/>
</dbReference>
<dbReference type="Pfam" id="PF20620">
    <property type="entry name" value="DUF6805"/>
    <property type="match status" value="1"/>
</dbReference>
<protein>
    <submittedName>
        <fullName evidence="5">Uncharacterized protein</fullName>
    </submittedName>
</protein>
<dbReference type="PANTHER" id="PTHR31151:SF0">
    <property type="entry name" value="PROLINE-TRNA LIGASE (DUF1680)"/>
    <property type="match status" value="1"/>
</dbReference>
<sequence>MHKKPVRFLLLLGLCVLSVGTFGQRRQLATFPLSTVRLLPGPFQVAQQTDLDYMLKLNPDRLLAPFRREAGLPSLVASYENWENTGLDGHIGGHYLTALAQMVAATGSPEARQRLTYMVSVLDTCQQRSGDGYVGGIPGGKAMWREIAQGHIDAGTFSLNKKWVPLYNIHKLFAGLRDAYRLAGNQRAKTMLIRLTDWMQATTANLTEAQLQDMLRSEHGGLNEIFADVAGMTGNRKYLSLARRFSDRSTLTPLLASQDKLNGLHANMQIPKVIGYLRVADQANDKAWADAADFFWQTVVKHRTVSIGGNSVREHFHPATNFSSMVNSVEGPETCNSYNMLKLTEDLFLDRPSARYIDYYERTLYNHILSSQRPVEGGFVYFTPMRPQHYRVYSQPQDGFWCCVGSGMENHGKYGKLIYAHGIGQHASDLYVNLFIPSTLTWADKGLTLIQQTDFPFTEKTDLTLRLKKPARFALKLRAPAWANGMQVLVNNKVVAAGPDAQSYVTVDRTWKTGDRVTLSLPMTTTAEVLPDSSAWVSFLHGPIVLGAATDDKKLDGLNADASRMGHIASGPQYPLAQAPLLVSTRTDFASAVQAVPGKPLTFTVSKLIHQDKFKGLTLQPFFQIQESRYVVYWPYTTPAGIDSTERRLRQNDELTLTLERTTVDKVAPGEQQPESDHNFQGEQTETGVFRDVHFRRATGWFSYDLKNKNKAAKKLRVTYHGADKNQSFNLYLNGTLLKTVAFEKETNASFFEEDYALPDALRQADTITVRFEATKGATAGNIYDVRLMK</sequence>
<evidence type="ECO:0000259" key="3">
    <source>
        <dbReference type="Pfam" id="PF20620"/>
    </source>
</evidence>
<feature type="domain" description="Glycoside hydrolase GH146 substrate-binding" evidence="3">
    <location>
        <begin position="659"/>
        <end position="789"/>
    </location>
</feature>
<dbReference type="AlphaFoldDB" id="A0A2T0SEC0"/>
<dbReference type="PANTHER" id="PTHR31151">
    <property type="entry name" value="PROLINE-TRNA LIGASE (DUF1680)"/>
    <property type="match status" value="1"/>
</dbReference>
<keyword evidence="6" id="KW-1185">Reference proteome</keyword>
<gene>
    <name evidence="5" type="ORF">CLV58_12257</name>
</gene>
<dbReference type="Proteomes" id="UP000238375">
    <property type="component" value="Unassembled WGS sequence"/>
</dbReference>
<evidence type="ECO:0000259" key="4">
    <source>
        <dbReference type="Pfam" id="PF20736"/>
    </source>
</evidence>
<dbReference type="InterPro" id="IPR046544">
    <property type="entry name" value="GH146_SB_dom"/>
</dbReference>
<feature type="domain" description="Non-reducing end beta-L-arabinofuranosidase-like GH127 middle" evidence="4">
    <location>
        <begin position="430"/>
        <end position="523"/>
    </location>
</feature>
<reference evidence="5 6" key="1">
    <citation type="submission" date="2018-03" db="EMBL/GenBank/DDBJ databases">
        <title>Genomic Encyclopedia of Archaeal and Bacterial Type Strains, Phase II (KMG-II): from individual species to whole genera.</title>
        <authorList>
            <person name="Goeker M."/>
        </authorList>
    </citation>
    <scope>NUCLEOTIDE SEQUENCE [LARGE SCALE GENOMIC DNA]</scope>
    <source>
        <strain evidence="5 6">DSM 28354</strain>
    </source>
</reference>
<evidence type="ECO:0000313" key="6">
    <source>
        <dbReference type="Proteomes" id="UP000238375"/>
    </source>
</evidence>
<proteinExistence type="predicted"/>
<accession>A0A2T0SEC0</accession>
<dbReference type="InterPro" id="IPR032275">
    <property type="entry name" value="DUF4986"/>
</dbReference>
<dbReference type="EMBL" id="PVTE01000022">
    <property type="protein sequence ID" value="PRY31762.1"/>
    <property type="molecule type" value="Genomic_DNA"/>
</dbReference>
<dbReference type="OrthoDB" id="9757939at2"/>
<dbReference type="InterPro" id="IPR012878">
    <property type="entry name" value="Beta-AFase-like_GH127_cat"/>
</dbReference>
<dbReference type="InterPro" id="IPR049046">
    <property type="entry name" value="Beta-AFase-like_GH127_middle"/>
</dbReference>
<evidence type="ECO:0000313" key="5">
    <source>
        <dbReference type="EMBL" id="PRY31762.1"/>
    </source>
</evidence>
<dbReference type="RefSeq" id="WP_106139851.1">
    <property type="nucleotide sequence ID" value="NZ_PVTE01000022.1"/>
</dbReference>
<feature type="domain" description="Non-reducing end beta-L-arabinofuranosidase-like GH127 catalytic" evidence="1">
    <location>
        <begin position="36"/>
        <end position="415"/>
    </location>
</feature>
<dbReference type="Pfam" id="PF07944">
    <property type="entry name" value="Beta-AFase-like_GH127_cat"/>
    <property type="match status" value="1"/>
</dbReference>
<evidence type="ECO:0000259" key="2">
    <source>
        <dbReference type="Pfam" id="PF16375"/>
    </source>
</evidence>
<dbReference type="SUPFAM" id="SSF48208">
    <property type="entry name" value="Six-hairpin glycosidases"/>
    <property type="match status" value="1"/>
</dbReference>
<feature type="domain" description="DUF4986" evidence="2">
    <location>
        <begin position="553"/>
        <end position="634"/>
    </location>
</feature>
<name>A0A2T0SEC0_9BACT</name>
<comment type="caution">
    <text evidence="5">The sequence shown here is derived from an EMBL/GenBank/DDBJ whole genome shotgun (WGS) entry which is preliminary data.</text>
</comment>
<dbReference type="Pfam" id="PF16375">
    <property type="entry name" value="DUF4986"/>
    <property type="match status" value="1"/>
</dbReference>
<dbReference type="GO" id="GO:0005975">
    <property type="term" value="P:carbohydrate metabolic process"/>
    <property type="evidence" value="ECO:0007669"/>
    <property type="project" value="InterPro"/>
</dbReference>